<evidence type="ECO:0000313" key="3">
    <source>
        <dbReference type="Proteomes" id="UP000297853"/>
    </source>
</evidence>
<protein>
    <recommendedName>
        <fullName evidence="1">TrwC relaxase domain-containing protein</fullName>
    </recommendedName>
</protein>
<name>A0ABY2J284_9MICO</name>
<evidence type="ECO:0000259" key="1">
    <source>
        <dbReference type="Pfam" id="PF08751"/>
    </source>
</evidence>
<dbReference type="EMBL" id="SOGQ01000059">
    <property type="protein sequence ID" value="TFC97706.1"/>
    <property type="molecule type" value="Genomic_DNA"/>
</dbReference>
<dbReference type="SUPFAM" id="SSF55464">
    <property type="entry name" value="Origin of replication-binding domain, RBD-like"/>
    <property type="match status" value="1"/>
</dbReference>
<sequence>MSFVDETRGRNKRSVREIAGISLELRNSFSSRRAAIEDAYETLAQEYVAKHGHSPPKTV</sequence>
<accession>A0ABY2J284</accession>
<organism evidence="2 3">
    <name type="scientific">Cryobacterium sinapicolor</name>
    <dbReference type="NCBI Taxonomy" id="1259236"/>
    <lineage>
        <taxon>Bacteria</taxon>
        <taxon>Bacillati</taxon>
        <taxon>Actinomycetota</taxon>
        <taxon>Actinomycetes</taxon>
        <taxon>Micrococcales</taxon>
        <taxon>Microbacteriaceae</taxon>
        <taxon>Cryobacterium</taxon>
    </lineage>
</organism>
<evidence type="ECO:0000313" key="2">
    <source>
        <dbReference type="EMBL" id="TFC97706.1"/>
    </source>
</evidence>
<keyword evidence="3" id="KW-1185">Reference proteome</keyword>
<dbReference type="Proteomes" id="UP000297853">
    <property type="component" value="Unassembled WGS sequence"/>
</dbReference>
<dbReference type="Pfam" id="PF08751">
    <property type="entry name" value="TrwC"/>
    <property type="match status" value="1"/>
</dbReference>
<proteinExistence type="predicted"/>
<comment type="caution">
    <text evidence="2">The sequence shown here is derived from an EMBL/GenBank/DDBJ whole genome shotgun (WGS) entry which is preliminary data.</text>
</comment>
<reference evidence="2 3" key="1">
    <citation type="submission" date="2019-03" db="EMBL/GenBank/DDBJ databases">
        <title>Genomics of glacier-inhabiting Cryobacterium strains.</title>
        <authorList>
            <person name="Liu Q."/>
            <person name="Xin Y.-H."/>
        </authorList>
    </citation>
    <scope>NUCLEOTIDE SEQUENCE [LARGE SCALE GENOMIC DNA]</scope>
    <source>
        <strain evidence="2 3">TMT1-23-1</strain>
    </source>
</reference>
<gene>
    <name evidence="2" type="ORF">E3T28_11830</name>
</gene>
<feature type="domain" description="TrwC relaxase" evidence="1">
    <location>
        <begin position="9"/>
        <end position="57"/>
    </location>
</feature>
<dbReference type="InterPro" id="IPR014862">
    <property type="entry name" value="TrwC"/>
</dbReference>